<organism evidence="2 3">
    <name type="scientific">Agarivorans aestuarii</name>
    <dbReference type="NCBI Taxonomy" id="1563703"/>
    <lineage>
        <taxon>Bacteria</taxon>
        <taxon>Pseudomonadati</taxon>
        <taxon>Pseudomonadota</taxon>
        <taxon>Gammaproteobacteria</taxon>
        <taxon>Alteromonadales</taxon>
        <taxon>Alteromonadaceae</taxon>
        <taxon>Agarivorans</taxon>
    </lineage>
</organism>
<evidence type="ECO:0000256" key="1">
    <source>
        <dbReference type="SAM" id="SignalP"/>
    </source>
</evidence>
<accession>A0ABU7G2H6</accession>
<evidence type="ECO:0000313" key="3">
    <source>
        <dbReference type="Proteomes" id="UP001310248"/>
    </source>
</evidence>
<evidence type="ECO:0000313" key="2">
    <source>
        <dbReference type="EMBL" id="MEE1673531.1"/>
    </source>
</evidence>
<sequence length="170" mass="18575">MKAIIWLGLFAMLVSPSLFAYNSFRVKNQPNETISNNAQITYKELFTSAGVLKSNIHGLVGLVKHYGIFKLSCAAEGGVRVEHNILSAQHKTLYLDGKALTVDLSHGLSEPVIANLKMANSVSFAQEITNTAGEVIPANQVISLLGFEASYYRVSYLCNEQQKVTAALRL</sequence>
<feature type="signal peptide" evidence="1">
    <location>
        <begin position="1"/>
        <end position="20"/>
    </location>
</feature>
<reference evidence="3" key="1">
    <citation type="submission" date="2023-07" db="EMBL/GenBank/DDBJ databases">
        <title>Draft genome sequence of Agarivorans aestuarii strain ZMCS4, a CAZymes producing bacteria isolated from the marine brown algae Clodostephus spongiosus.</title>
        <authorList>
            <person name="Lorente B."/>
            <person name="Cabral C."/>
            <person name="Frias J."/>
            <person name="Faria J."/>
            <person name="Toubarro D."/>
        </authorList>
    </citation>
    <scope>NUCLEOTIDE SEQUENCE [LARGE SCALE GENOMIC DNA]</scope>
    <source>
        <strain evidence="3">ZMCS4</strain>
    </source>
</reference>
<proteinExistence type="predicted"/>
<comment type="caution">
    <text evidence="2">The sequence shown here is derived from an EMBL/GenBank/DDBJ whole genome shotgun (WGS) entry which is preliminary data.</text>
</comment>
<dbReference type="RefSeq" id="WP_163133099.1">
    <property type="nucleotide sequence ID" value="NZ_JAYDYW010000005.1"/>
</dbReference>
<name>A0ABU7G2H6_9ALTE</name>
<feature type="chain" id="PRO_5045451996" evidence="1">
    <location>
        <begin position="21"/>
        <end position="170"/>
    </location>
</feature>
<keyword evidence="1" id="KW-0732">Signal</keyword>
<protein>
    <submittedName>
        <fullName evidence="2">Uncharacterized protein</fullName>
    </submittedName>
</protein>
<keyword evidence="3" id="KW-1185">Reference proteome</keyword>
<gene>
    <name evidence="2" type="ORF">SNR37_002955</name>
</gene>
<dbReference type="Proteomes" id="UP001310248">
    <property type="component" value="Unassembled WGS sequence"/>
</dbReference>
<dbReference type="EMBL" id="JAYDYW010000005">
    <property type="protein sequence ID" value="MEE1673531.1"/>
    <property type="molecule type" value="Genomic_DNA"/>
</dbReference>